<protein>
    <recommendedName>
        <fullName evidence="2">Protein SirB1 N-terminal domain-containing protein</fullName>
    </recommendedName>
</protein>
<evidence type="ECO:0000313" key="4">
    <source>
        <dbReference type="Proteomes" id="UP000009287"/>
    </source>
</evidence>
<proteinExistence type="inferred from homology"/>
<dbReference type="InterPro" id="IPR032698">
    <property type="entry name" value="SirB1_N"/>
</dbReference>
<feature type="domain" description="Protein SirB1 N-terminal" evidence="2">
    <location>
        <begin position="181"/>
        <end position="289"/>
    </location>
</feature>
<dbReference type="EMBL" id="CP002401">
    <property type="protein sequence ID" value="AEP34930.1"/>
    <property type="molecule type" value="Genomic_DNA"/>
</dbReference>
<name>G4NM90_CHLT4</name>
<organism evidence="3 4">
    <name type="scientific">Chlamydia trachomatis serovar A (strain A2497)</name>
    <dbReference type="NCBI Taxonomy" id="580047"/>
    <lineage>
        <taxon>Bacteria</taxon>
        <taxon>Pseudomonadati</taxon>
        <taxon>Chlamydiota</taxon>
        <taxon>Chlamydiia</taxon>
        <taxon>Chlamydiales</taxon>
        <taxon>Chlamydiaceae</taxon>
        <taxon>Chlamydia/Chlamydophila group</taxon>
        <taxon>Chlamydia</taxon>
    </lineage>
</organism>
<comment type="similarity">
    <text evidence="1">Belongs to the UPF0162 family.</text>
</comment>
<dbReference type="AlphaFoldDB" id="G4NM90"/>
<accession>G4NM90</accession>
<dbReference type="PANTHER" id="PTHR31350:SF21">
    <property type="entry name" value="F-BOX ONLY PROTEIN 21"/>
    <property type="match status" value="1"/>
</dbReference>
<dbReference type="Proteomes" id="UP000009287">
    <property type="component" value="Chromosome"/>
</dbReference>
<dbReference type="KEGG" id="cra:CTO_0121"/>
<dbReference type="Gene3D" id="1.25.40.10">
    <property type="entry name" value="Tetratricopeptide repeat domain"/>
    <property type="match status" value="1"/>
</dbReference>
<dbReference type="PANTHER" id="PTHR31350">
    <property type="entry name" value="SI:DKEY-261L7.2"/>
    <property type="match status" value="1"/>
</dbReference>
<evidence type="ECO:0000256" key="1">
    <source>
        <dbReference type="ARBA" id="ARBA00007100"/>
    </source>
</evidence>
<dbReference type="PATRIC" id="fig|580047.4.peg.128"/>
<gene>
    <name evidence="3" type="ordered locus">CTO_0121</name>
</gene>
<dbReference type="Pfam" id="PF13369">
    <property type="entry name" value="Transglut_core2"/>
    <property type="match status" value="1"/>
</dbReference>
<reference evidence="3 4" key="1">
    <citation type="journal article" date="2011" name="J. Exp. Med.">
        <title>A live-attenuated chlamydial vaccine protects against trachoma in nonhuman primates.</title>
        <authorList>
            <person name="Kari L."/>
            <person name="Whitmire W.M."/>
            <person name="Olivares-Zavaleta N."/>
            <person name="Goheen M.M."/>
            <person name="Taylor L.D."/>
            <person name="Carlson J.H."/>
            <person name="Sturdevant G.L."/>
            <person name="Lu C."/>
            <person name="Bakios L.E."/>
            <person name="Randall L.B."/>
            <person name="Parnell M.J."/>
            <person name="Zhong G."/>
            <person name="Caldwell H.D."/>
        </authorList>
    </citation>
    <scope>NUCLEOTIDE SEQUENCE [LARGE SCALE GENOMIC DNA]</scope>
    <source>
        <strain evidence="3 4">A2497</strain>
    </source>
</reference>
<dbReference type="SUPFAM" id="SSF48452">
    <property type="entry name" value="TPR-like"/>
    <property type="match status" value="1"/>
</dbReference>
<dbReference type="InterPro" id="IPR011990">
    <property type="entry name" value="TPR-like_helical_dom_sf"/>
</dbReference>
<evidence type="ECO:0000313" key="3">
    <source>
        <dbReference type="EMBL" id="AEP34930.1"/>
    </source>
</evidence>
<sequence length="506" mass="57660">MCLKLKQIQLCRTFVCLRHWMCFIGIGSLLLPTALRATERMRKEPIPLLDKQQSFWNVDPYCLESICACFVAHRDPLSAKRLMYLFPQLSEEDVSVFARCILSSKRPEYLFSKSEEELFAKLILPRVSLGVHRDYDLARVLVLAEPSAEEQKARYYSLYLDVLALRAYVERERLASAAHGDPERIDLATIEAINTILFQEEGWRYPSKQEMFESRFSELAAVTDSKFGVCLGTVVLYQAVAQRLDLSLDPVTPPGHIYLRYKDKVNIETTSGGRHLPTERYCECIKESQLKVRSQMELIGLTFMNRGAFFLQKGEFLQASLAYEQAQSYLSDEQISDLLGITYVLLGKKAAGEALLKKSAEKTRRGSSIYDYFQGYISPEILGVLFADSGVTYQETLEYRKKLVMLSKKYPKSGSLRLRLATTALELGLVKEGVQLLEESVKDAPEDLSLRLQFCKILCNRHDYVRAKYHFDQAQALLIKEGLFSEKTSYTLLKTIGKKLSLVAPS</sequence>
<evidence type="ECO:0000259" key="2">
    <source>
        <dbReference type="Pfam" id="PF13369"/>
    </source>
</evidence>